<dbReference type="RefSeq" id="WP_175549049.1">
    <property type="nucleotide sequence ID" value="NZ_FRAR01000026.1"/>
</dbReference>
<evidence type="ECO:0000256" key="1">
    <source>
        <dbReference type="SAM" id="MobiDB-lite"/>
    </source>
</evidence>
<dbReference type="NCBIfam" id="TIGR03786">
    <property type="entry name" value="strep_pil_rpt"/>
    <property type="match status" value="2"/>
</dbReference>
<dbReference type="Pfam" id="PF12892">
    <property type="entry name" value="FctA"/>
    <property type="match status" value="2"/>
</dbReference>
<evidence type="ECO:0000256" key="3">
    <source>
        <dbReference type="SAM" id="SignalP"/>
    </source>
</evidence>
<feature type="signal peptide" evidence="3">
    <location>
        <begin position="1"/>
        <end position="33"/>
    </location>
</feature>
<keyword evidence="6" id="KW-1185">Reference proteome</keyword>
<protein>
    <submittedName>
        <fullName evidence="5">Pilin isopeptide linkage domain-containing protein</fullName>
    </submittedName>
</protein>
<evidence type="ECO:0000313" key="6">
    <source>
        <dbReference type="Proteomes" id="UP000183997"/>
    </source>
</evidence>
<dbReference type="Proteomes" id="UP000183997">
    <property type="component" value="Unassembled WGS sequence"/>
</dbReference>
<dbReference type="InterPro" id="IPR022464">
    <property type="entry name" value="Strep_pil_isopept_link"/>
</dbReference>
<feature type="region of interest" description="Disordered" evidence="1">
    <location>
        <begin position="301"/>
        <end position="393"/>
    </location>
</feature>
<gene>
    <name evidence="5" type="ORF">SAMN02745123_03336</name>
</gene>
<feature type="domain" description="Streptococcal pilin isopeptide linkage" evidence="4">
    <location>
        <begin position="88"/>
        <end position="164"/>
    </location>
</feature>
<keyword evidence="2" id="KW-0812">Transmembrane</keyword>
<sequence>MSLILKSCHKRITAFSLCLACLLTLVFPLTTYAAVDSVSVTLRMDQTFSNSSAFTSVNSVFHYEILSLEAGNPMPSGSSGSLYSFTIDGTTSFDLGPITFTDTGVYRYEIRVDSSFSAPGYTYDKQVYSVRINIRKSGQNLIADITIGNSSGSKSSGIKFNHSYTSSGSKPGTMADPPVQKTVSGNPSKASTFAFLLTAGKPSNPMPVDSVNGKKTITINGSGQKRFGTWEYIQEGTYYYTISEVNTGETGYTYDSARYTITDVVKDVNGQLTVKRTVTNEYNKLVESFIFINKYNGNSSGGNSSGGNNSGNNNSGSNNSGGNNSGGNNSSNNNSGNNNSGSNNSGGNNSSNNNSGSNNFGGNNSGNNNPGSNDLDNNDLGNNGGGSTNGPKTGDDAGNDLYTMAIMIASIVAMSCILYLVFVGSRRKEDTEKY</sequence>
<dbReference type="EMBL" id="FRAR01000026">
    <property type="protein sequence ID" value="SHK84599.1"/>
    <property type="molecule type" value="Genomic_DNA"/>
</dbReference>
<accession>A0A1M6VT79</accession>
<reference evidence="6" key="1">
    <citation type="submission" date="2016-11" db="EMBL/GenBank/DDBJ databases">
        <authorList>
            <person name="Varghese N."/>
            <person name="Submissions S."/>
        </authorList>
    </citation>
    <scope>NUCLEOTIDE SEQUENCE [LARGE SCALE GENOMIC DNA]</scope>
    <source>
        <strain evidence="6">DSM 10349</strain>
    </source>
</reference>
<dbReference type="STRING" id="1121421.SAMN02745123_03336"/>
<keyword evidence="2" id="KW-0472">Membrane</keyword>
<dbReference type="InterPro" id="IPR038174">
    <property type="entry name" value="Strep_pil_link_sf"/>
</dbReference>
<organism evidence="5 6">
    <name type="scientific">Desulforamulus aeronauticus DSM 10349</name>
    <dbReference type="NCBI Taxonomy" id="1121421"/>
    <lineage>
        <taxon>Bacteria</taxon>
        <taxon>Bacillati</taxon>
        <taxon>Bacillota</taxon>
        <taxon>Clostridia</taxon>
        <taxon>Eubacteriales</taxon>
        <taxon>Peptococcaceae</taxon>
        <taxon>Desulforamulus</taxon>
    </lineage>
</organism>
<evidence type="ECO:0000259" key="4">
    <source>
        <dbReference type="Pfam" id="PF12892"/>
    </source>
</evidence>
<feature type="chain" id="PRO_5012590500" evidence="3">
    <location>
        <begin position="34"/>
        <end position="434"/>
    </location>
</feature>
<feature type="domain" description="Streptococcal pilin isopeptide linkage" evidence="4">
    <location>
        <begin position="178"/>
        <end position="296"/>
    </location>
</feature>
<proteinExistence type="predicted"/>
<keyword evidence="3" id="KW-0732">Signal</keyword>
<feature type="transmembrane region" description="Helical" evidence="2">
    <location>
        <begin position="401"/>
        <end position="423"/>
    </location>
</feature>
<feature type="compositionally biased region" description="Low complexity" evidence="1">
    <location>
        <begin position="310"/>
        <end position="381"/>
    </location>
</feature>
<evidence type="ECO:0000256" key="2">
    <source>
        <dbReference type="SAM" id="Phobius"/>
    </source>
</evidence>
<keyword evidence="2" id="KW-1133">Transmembrane helix</keyword>
<evidence type="ECO:0000313" key="5">
    <source>
        <dbReference type="EMBL" id="SHK84599.1"/>
    </source>
</evidence>
<dbReference type="AlphaFoldDB" id="A0A1M6VT79"/>
<name>A0A1M6VT79_9FIRM</name>
<dbReference type="Gene3D" id="2.60.40.3050">
    <property type="match status" value="2"/>
</dbReference>